<reference evidence="3" key="2">
    <citation type="submission" date="2024-06" db="UniProtKB">
        <authorList>
            <consortium name="EnsemblMetazoa"/>
        </authorList>
    </citation>
    <scope>IDENTIFICATION</scope>
</reference>
<dbReference type="AlphaFoldDB" id="A0AAN0K138"/>
<dbReference type="PROSITE" id="PS50017">
    <property type="entry name" value="DEATH_DOMAIN"/>
    <property type="match status" value="1"/>
</dbReference>
<keyword evidence="4" id="KW-1185">Reference proteome</keyword>
<dbReference type="InterPro" id="IPR000488">
    <property type="entry name" value="Death_dom"/>
</dbReference>
<dbReference type="InterPro" id="IPR011029">
    <property type="entry name" value="DEATH-like_dom_sf"/>
</dbReference>
<dbReference type="KEGG" id="aqu:109591903"/>
<sequence>MATPFVKRPERHQPLGIRNLSEIFHLLKRHGISYFDFGLHLGLSRPTLDVIEANNKRNVNKCLSECLEVWVEQADDVKSKGGPTYDTLMEALRMMGNNAVADEIEREMGLPETPPSSPPAKRLTMQQLLGK</sequence>
<dbReference type="Proteomes" id="UP000007879">
    <property type="component" value="Unassembled WGS sequence"/>
</dbReference>
<evidence type="ECO:0000256" key="1">
    <source>
        <dbReference type="SAM" id="MobiDB-lite"/>
    </source>
</evidence>
<organism evidence="3 4">
    <name type="scientific">Amphimedon queenslandica</name>
    <name type="common">Sponge</name>
    <dbReference type="NCBI Taxonomy" id="400682"/>
    <lineage>
        <taxon>Eukaryota</taxon>
        <taxon>Metazoa</taxon>
        <taxon>Porifera</taxon>
        <taxon>Demospongiae</taxon>
        <taxon>Heteroscleromorpha</taxon>
        <taxon>Haplosclerida</taxon>
        <taxon>Niphatidae</taxon>
        <taxon>Amphimedon</taxon>
    </lineage>
</organism>
<dbReference type="CDD" id="cd01670">
    <property type="entry name" value="Death"/>
    <property type="match status" value="1"/>
</dbReference>
<dbReference type="GeneID" id="109591903"/>
<dbReference type="Gene3D" id="1.10.533.10">
    <property type="entry name" value="Death Domain, Fas"/>
    <property type="match status" value="1"/>
</dbReference>
<evidence type="ECO:0000313" key="3">
    <source>
        <dbReference type="EnsemblMetazoa" id="XP_019863063.1"/>
    </source>
</evidence>
<dbReference type="RefSeq" id="XP_019863063.1">
    <property type="nucleotide sequence ID" value="XM_020007504.1"/>
</dbReference>
<accession>A0AAN0K138</accession>
<dbReference type="Pfam" id="PF00531">
    <property type="entry name" value="Death"/>
    <property type="match status" value="1"/>
</dbReference>
<reference evidence="4" key="1">
    <citation type="journal article" date="2010" name="Nature">
        <title>The Amphimedon queenslandica genome and the evolution of animal complexity.</title>
        <authorList>
            <person name="Srivastava M."/>
            <person name="Simakov O."/>
            <person name="Chapman J."/>
            <person name="Fahey B."/>
            <person name="Gauthier M.E."/>
            <person name="Mitros T."/>
            <person name="Richards G.S."/>
            <person name="Conaco C."/>
            <person name="Dacre M."/>
            <person name="Hellsten U."/>
            <person name="Larroux C."/>
            <person name="Putnam N.H."/>
            <person name="Stanke M."/>
            <person name="Adamska M."/>
            <person name="Darling A."/>
            <person name="Degnan S.M."/>
            <person name="Oakley T.H."/>
            <person name="Plachetzki D.C."/>
            <person name="Zhai Y."/>
            <person name="Adamski M."/>
            <person name="Calcino A."/>
            <person name="Cummins S.F."/>
            <person name="Goodstein D.M."/>
            <person name="Harris C."/>
            <person name="Jackson D.J."/>
            <person name="Leys S.P."/>
            <person name="Shu S."/>
            <person name="Woodcroft B.J."/>
            <person name="Vervoort M."/>
            <person name="Kosik K.S."/>
            <person name="Manning G."/>
            <person name="Degnan B.M."/>
            <person name="Rokhsar D.S."/>
        </authorList>
    </citation>
    <scope>NUCLEOTIDE SEQUENCE [LARGE SCALE GENOMIC DNA]</scope>
</reference>
<feature type="domain" description="Death" evidence="2">
    <location>
        <begin position="31"/>
        <end position="108"/>
    </location>
</feature>
<dbReference type="GO" id="GO:0007165">
    <property type="term" value="P:signal transduction"/>
    <property type="evidence" value="ECO:0007669"/>
    <property type="project" value="InterPro"/>
</dbReference>
<protein>
    <recommendedName>
        <fullName evidence="2">Death domain-containing protein</fullName>
    </recommendedName>
</protein>
<feature type="region of interest" description="Disordered" evidence="1">
    <location>
        <begin position="107"/>
        <end position="131"/>
    </location>
</feature>
<name>A0AAN0K138_AMPQE</name>
<evidence type="ECO:0000313" key="4">
    <source>
        <dbReference type="Proteomes" id="UP000007879"/>
    </source>
</evidence>
<proteinExistence type="predicted"/>
<dbReference type="EnsemblMetazoa" id="XM_020007504.1">
    <property type="protein sequence ID" value="XP_019863063.1"/>
    <property type="gene ID" value="LOC109591903"/>
</dbReference>
<dbReference type="SUPFAM" id="SSF47986">
    <property type="entry name" value="DEATH domain"/>
    <property type="match status" value="1"/>
</dbReference>
<evidence type="ECO:0000259" key="2">
    <source>
        <dbReference type="PROSITE" id="PS50017"/>
    </source>
</evidence>